<feature type="domain" description="Chalcone isomerase" evidence="1">
    <location>
        <begin position="48"/>
        <end position="172"/>
    </location>
</feature>
<dbReference type="GO" id="GO:0016853">
    <property type="term" value="F:isomerase activity"/>
    <property type="evidence" value="ECO:0007669"/>
    <property type="project" value="UniProtKB-KW"/>
</dbReference>
<reference evidence="2 3" key="1">
    <citation type="submission" date="2021-05" db="EMBL/GenBank/DDBJ databases">
        <title>Genetic and Functional Diversity in Clade A Lucinid endosymbionts from the Bahamas.</title>
        <authorList>
            <person name="Giani N.M."/>
            <person name="Engel A.S."/>
            <person name="Campbell B.J."/>
        </authorList>
    </citation>
    <scope>NUCLEOTIDE SEQUENCE [LARGE SCALE GENOMIC DNA]</scope>
    <source>
        <strain evidence="2">LUC16012Gg_MoonRockCtena</strain>
    </source>
</reference>
<name>A0A944MFW1_9GAMM</name>
<dbReference type="Proteomes" id="UP000770889">
    <property type="component" value="Unassembled WGS sequence"/>
</dbReference>
<comment type="caution">
    <text evidence="2">The sequence shown here is derived from an EMBL/GenBank/DDBJ whole genome shotgun (WGS) entry which is preliminary data.</text>
</comment>
<evidence type="ECO:0000313" key="3">
    <source>
        <dbReference type="Proteomes" id="UP000770889"/>
    </source>
</evidence>
<proteinExistence type="predicted"/>
<keyword evidence="2" id="KW-0413">Isomerase</keyword>
<accession>A0A944MFW1</accession>
<evidence type="ECO:0000313" key="2">
    <source>
        <dbReference type="EMBL" id="MBT2991103.1"/>
    </source>
</evidence>
<dbReference type="Pfam" id="PF16036">
    <property type="entry name" value="Chalcone_3"/>
    <property type="match status" value="1"/>
</dbReference>
<dbReference type="AlphaFoldDB" id="A0A944MFW1"/>
<dbReference type="InterPro" id="IPR016087">
    <property type="entry name" value="Chalcone_isomerase"/>
</dbReference>
<sequence length="175" mass="19229">MKSLPVIFGLFLLLCLATVSVSARVSPLDDYPSFQTVGSGDLTWWGIRIYRATLYAPLGRYGPNSPHALEIVYRMAISREQLAKTSLKEIEKIRGRALTDREGVLDQLESVFRDVSAGDAIVGLHLPGEGARFYTGTDYLGRIDDPELAAAFFGIWLSPASRKPGLRSELLGQAQ</sequence>
<organism evidence="2 3">
    <name type="scientific">Candidatus Thiodiazotropha taylori</name>
    <dbReference type="NCBI Taxonomy" id="2792791"/>
    <lineage>
        <taxon>Bacteria</taxon>
        <taxon>Pseudomonadati</taxon>
        <taxon>Pseudomonadota</taxon>
        <taxon>Gammaproteobacteria</taxon>
        <taxon>Chromatiales</taxon>
        <taxon>Sedimenticolaceae</taxon>
        <taxon>Candidatus Thiodiazotropha</taxon>
    </lineage>
</organism>
<gene>
    <name evidence="2" type="ORF">KME65_19255</name>
</gene>
<dbReference type="EMBL" id="JAHHGM010000027">
    <property type="protein sequence ID" value="MBT2991103.1"/>
    <property type="molecule type" value="Genomic_DNA"/>
</dbReference>
<protein>
    <submittedName>
        <fullName evidence="2">Chalcone isomerase family protein</fullName>
    </submittedName>
</protein>
<evidence type="ECO:0000259" key="1">
    <source>
        <dbReference type="Pfam" id="PF16036"/>
    </source>
</evidence>